<feature type="compositionally biased region" description="Basic and acidic residues" evidence="6">
    <location>
        <begin position="343"/>
        <end position="355"/>
    </location>
</feature>
<feature type="transmembrane region" description="Helical" evidence="7">
    <location>
        <begin position="42"/>
        <end position="67"/>
    </location>
</feature>
<organism evidence="9 10">
    <name type="scientific">Periconia macrospinosa</name>
    <dbReference type="NCBI Taxonomy" id="97972"/>
    <lineage>
        <taxon>Eukaryota</taxon>
        <taxon>Fungi</taxon>
        <taxon>Dikarya</taxon>
        <taxon>Ascomycota</taxon>
        <taxon>Pezizomycotina</taxon>
        <taxon>Dothideomycetes</taxon>
        <taxon>Pleosporomycetidae</taxon>
        <taxon>Pleosporales</taxon>
        <taxon>Massarineae</taxon>
        <taxon>Periconiaceae</taxon>
        <taxon>Periconia</taxon>
    </lineage>
</organism>
<dbReference type="OrthoDB" id="3934549at2759"/>
<feature type="region of interest" description="Disordered" evidence="6">
    <location>
        <begin position="301"/>
        <end position="355"/>
    </location>
</feature>
<keyword evidence="2 7" id="KW-0812">Transmembrane</keyword>
<proteinExistence type="inferred from homology"/>
<accession>A0A2V1CZH2</accession>
<feature type="transmembrane region" description="Helical" evidence="7">
    <location>
        <begin position="12"/>
        <end position="30"/>
    </location>
</feature>
<dbReference type="PANTHER" id="PTHR33048:SF42">
    <property type="entry name" value="INTEGRAL MEMBRANE PROTEIN"/>
    <property type="match status" value="1"/>
</dbReference>
<feature type="transmembrane region" description="Helical" evidence="7">
    <location>
        <begin position="121"/>
        <end position="147"/>
    </location>
</feature>
<dbReference type="PANTHER" id="PTHR33048">
    <property type="entry name" value="PTH11-LIKE INTEGRAL MEMBRANE PROTEIN (AFU_ORTHOLOGUE AFUA_5G11245)"/>
    <property type="match status" value="1"/>
</dbReference>
<evidence type="ECO:0000313" key="10">
    <source>
        <dbReference type="Proteomes" id="UP000244855"/>
    </source>
</evidence>
<dbReference type="Pfam" id="PF20684">
    <property type="entry name" value="Fung_rhodopsin"/>
    <property type="match status" value="1"/>
</dbReference>
<gene>
    <name evidence="9" type="ORF">DM02DRAFT_664296</name>
</gene>
<comment type="subcellular location">
    <subcellularLocation>
        <location evidence="1">Membrane</location>
        <topology evidence="1">Multi-pass membrane protein</topology>
    </subcellularLocation>
</comment>
<sequence>MTETNGPRLVASLWSLVVVSLAFLAGRLICKARYSNGFAWDDHILIFSWICFLVYAALATVSTTYGYGHHLLDISPADIPMAIKLLYIGQLIAGLGAATSKASFALTLLRIAQKPWQIFLLWFFGLSSIFAHALSIIFTFVACTPVRKVWDPTVPGHCWGFKALLNYGIFMSSYSAAIDFVLSTFPTLIIWKLQMNKKEKVGVVVCMSLGFFAGIVTVGRACFIPRITTKDFTFKSVILSICVAGEIAVTIIATSMPFYRRAVQETLTKSKGYHLDEYNMDNLSKHKSLATANQISKNGFATAASMPDSESERQILGGMNDGNDVRTGELSVSYRNSGDEEGQAEKEGRADPISG</sequence>
<evidence type="ECO:0000256" key="7">
    <source>
        <dbReference type="SAM" id="Phobius"/>
    </source>
</evidence>
<dbReference type="InterPro" id="IPR049326">
    <property type="entry name" value="Rhodopsin_dom_fungi"/>
</dbReference>
<evidence type="ECO:0000313" key="9">
    <source>
        <dbReference type="EMBL" id="PVH91148.1"/>
    </source>
</evidence>
<evidence type="ECO:0000256" key="3">
    <source>
        <dbReference type="ARBA" id="ARBA00022989"/>
    </source>
</evidence>
<keyword evidence="3 7" id="KW-1133">Transmembrane helix</keyword>
<evidence type="ECO:0000256" key="2">
    <source>
        <dbReference type="ARBA" id="ARBA00022692"/>
    </source>
</evidence>
<keyword evidence="10" id="KW-1185">Reference proteome</keyword>
<reference evidence="9 10" key="1">
    <citation type="journal article" date="2018" name="Sci. Rep.">
        <title>Comparative genomics provides insights into the lifestyle and reveals functional heterogeneity of dark septate endophytic fungi.</title>
        <authorList>
            <person name="Knapp D.G."/>
            <person name="Nemeth J.B."/>
            <person name="Barry K."/>
            <person name="Hainaut M."/>
            <person name="Henrissat B."/>
            <person name="Johnson J."/>
            <person name="Kuo A."/>
            <person name="Lim J.H.P."/>
            <person name="Lipzen A."/>
            <person name="Nolan M."/>
            <person name="Ohm R.A."/>
            <person name="Tamas L."/>
            <person name="Grigoriev I.V."/>
            <person name="Spatafora J.W."/>
            <person name="Nagy L.G."/>
            <person name="Kovacs G.M."/>
        </authorList>
    </citation>
    <scope>NUCLEOTIDE SEQUENCE [LARGE SCALE GENOMIC DNA]</scope>
    <source>
        <strain evidence="9 10">DSE2036</strain>
    </source>
</reference>
<evidence type="ECO:0000259" key="8">
    <source>
        <dbReference type="Pfam" id="PF20684"/>
    </source>
</evidence>
<feature type="transmembrane region" description="Helical" evidence="7">
    <location>
        <begin position="203"/>
        <end position="226"/>
    </location>
</feature>
<dbReference type="GO" id="GO:0016020">
    <property type="term" value="C:membrane"/>
    <property type="evidence" value="ECO:0007669"/>
    <property type="project" value="UniProtKB-SubCell"/>
</dbReference>
<feature type="transmembrane region" description="Helical" evidence="7">
    <location>
        <begin position="238"/>
        <end position="259"/>
    </location>
</feature>
<dbReference type="InterPro" id="IPR052337">
    <property type="entry name" value="SAT4-like"/>
</dbReference>
<dbReference type="AlphaFoldDB" id="A0A2V1CZH2"/>
<feature type="transmembrane region" description="Helical" evidence="7">
    <location>
        <begin position="167"/>
        <end position="191"/>
    </location>
</feature>
<name>A0A2V1CZH2_9PLEO</name>
<evidence type="ECO:0000256" key="1">
    <source>
        <dbReference type="ARBA" id="ARBA00004141"/>
    </source>
</evidence>
<evidence type="ECO:0000256" key="4">
    <source>
        <dbReference type="ARBA" id="ARBA00023136"/>
    </source>
</evidence>
<feature type="transmembrane region" description="Helical" evidence="7">
    <location>
        <begin position="87"/>
        <end position="109"/>
    </location>
</feature>
<dbReference type="STRING" id="97972.A0A2V1CZH2"/>
<comment type="similarity">
    <text evidence="5">Belongs to the SAT4 family.</text>
</comment>
<evidence type="ECO:0000256" key="5">
    <source>
        <dbReference type="ARBA" id="ARBA00038359"/>
    </source>
</evidence>
<dbReference type="EMBL" id="KZ805944">
    <property type="protein sequence ID" value="PVH91148.1"/>
    <property type="molecule type" value="Genomic_DNA"/>
</dbReference>
<evidence type="ECO:0000256" key="6">
    <source>
        <dbReference type="SAM" id="MobiDB-lite"/>
    </source>
</evidence>
<dbReference type="Proteomes" id="UP000244855">
    <property type="component" value="Unassembled WGS sequence"/>
</dbReference>
<feature type="domain" description="Rhodopsin" evidence="8">
    <location>
        <begin position="27"/>
        <end position="263"/>
    </location>
</feature>
<keyword evidence="4 7" id="KW-0472">Membrane</keyword>
<protein>
    <recommendedName>
        <fullName evidence="8">Rhodopsin domain-containing protein</fullName>
    </recommendedName>
</protein>